<feature type="modified residue" description="4-aspartylphosphate" evidence="2">
    <location>
        <position position="76"/>
    </location>
</feature>
<accession>A0ABT3GZL5</accession>
<dbReference type="PANTHER" id="PTHR44591:SF3">
    <property type="entry name" value="RESPONSE REGULATORY DOMAIN-CONTAINING PROTEIN"/>
    <property type="match status" value="1"/>
</dbReference>
<dbReference type="Pfam" id="PF00072">
    <property type="entry name" value="Response_reg"/>
    <property type="match status" value="1"/>
</dbReference>
<feature type="region of interest" description="Disordered" evidence="3">
    <location>
        <begin position="1"/>
        <end position="27"/>
    </location>
</feature>
<dbReference type="CDD" id="cd17574">
    <property type="entry name" value="REC_OmpR"/>
    <property type="match status" value="1"/>
</dbReference>
<evidence type="ECO:0000256" key="1">
    <source>
        <dbReference type="ARBA" id="ARBA00022553"/>
    </source>
</evidence>
<dbReference type="SMART" id="SM00448">
    <property type="entry name" value="REC"/>
    <property type="match status" value="1"/>
</dbReference>
<evidence type="ECO:0000313" key="6">
    <source>
        <dbReference type="Proteomes" id="UP001208938"/>
    </source>
</evidence>
<dbReference type="Proteomes" id="UP001208938">
    <property type="component" value="Unassembled WGS sequence"/>
</dbReference>
<dbReference type="EMBL" id="JAPDFL010000001">
    <property type="protein sequence ID" value="MCW1932994.1"/>
    <property type="molecule type" value="Genomic_DNA"/>
</dbReference>
<evidence type="ECO:0000313" key="5">
    <source>
        <dbReference type="EMBL" id="MCW1932994.1"/>
    </source>
</evidence>
<dbReference type="RefSeq" id="WP_264505945.1">
    <property type="nucleotide sequence ID" value="NZ_JAPDFL010000001.1"/>
</dbReference>
<dbReference type="PROSITE" id="PS50110">
    <property type="entry name" value="RESPONSE_REGULATORY"/>
    <property type="match status" value="1"/>
</dbReference>
<reference evidence="5 6" key="1">
    <citation type="submission" date="2022-10" db="EMBL/GenBank/DDBJ databases">
        <title>Pararhodobacter sp. nov., isolated from marine algae.</title>
        <authorList>
            <person name="Choi B.J."/>
            <person name="Kim J.M."/>
            <person name="Lee J.K."/>
            <person name="Choi D.G."/>
            <person name="Jeon C.O."/>
        </authorList>
    </citation>
    <scope>NUCLEOTIDE SEQUENCE [LARGE SCALE GENOMIC DNA]</scope>
    <source>
        <strain evidence="5 6">ZQ420</strain>
    </source>
</reference>
<keyword evidence="6" id="KW-1185">Reference proteome</keyword>
<keyword evidence="1 2" id="KW-0597">Phosphoprotein</keyword>
<dbReference type="SUPFAM" id="SSF52172">
    <property type="entry name" value="CheY-like"/>
    <property type="match status" value="1"/>
</dbReference>
<evidence type="ECO:0000259" key="4">
    <source>
        <dbReference type="PROSITE" id="PS50110"/>
    </source>
</evidence>
<protein>
    <submittedName>
        <fullName evidence="5">Response regulator</fullName>
    </submittedName>
</protein>
<organism evidence="5 6">
    <name type="scientific">Pararhodobacter zhoushanensis</name>
    <dbReference type="NCBI Taxonomy" id="2479545"/>
    <lineage>
        <taxon>Bacteria</taxon>
        <taxon>Pseudomonadati</taxon>
        <taxon>Pseudomonadota</taxon>
        <taxon>Alphaproteobacteria</taxon>
        <taxon>Rhodobacterales</taxon>
        <taxon>Paracoccaceae</taxon>
        <taxon>Pararhodobacter</taxon>
    </lineage>
</organism>
<evidence type="ECO:0000256" key="3">
    <source>
        <dbReference type="SAM" id="MobiDB-lite"/>
    </source>
</evidence>
<dbReference type="PANTHER" id="PTHR44591">
    <property type="entry name" value="STRESS RESPONSE REGULATOR PROTEIN 1"/>
    <property type="match status" value="1"/>
</dbReference>
<dbReference type="InterPro" id="IPR001789">
    <property type="entry name" value="Sig_transdc_resp-reg_receiver"/>
</dbReference>
<dbReference type="InterPro" id="IPR050595">
    <property type="entry name" value="Bact_response_regulator"/>
</dbReference>
<comment type="caution">
    <text evidence="5">The sequence shown here is derived from an EMBL/GenBank/DDBJ whole genome shotgun (WGS) entry which is preliminary data.</text>
</comment>
<feature type="domain" description="Response regulatory" evidence="4">
    <location>
        <begin position="27"/>
        <end position="143"/>
    </location>
</feature>
<name>A0ABT3GZL5_9RHOB</name>
<dbReference type="InterPro" id="IPR011006">
    <property type="entry name" value="CheY-like_superfamily"/>
</dbReference>
<evidence type="ECO:0000256" key="2">
    <source>
        <dbReference type="PROSITE-ProRule" id="PRU00169"/>
    </source>
</evidence>
<sequence length="145" mass="15025">MEHDGTAPSGTAAVTSPGSPGTGGGRSVLVVEDEPNISEAIRYILKRDGWAVTLVDSGAEALDFVTTARPSVMILDVMLPGVSGFDILHALRSRPETEDLPVIVLTAKGSVAVRDTALQAGASRFMAKPFANAELLAAVRQLAGL</sequence>
<dbReference type="Gene3D" id="3.40.50.2300">
    <property type="match status" value="1"/>
</dbReference>
<proteinExistence type="predicted"/>
<gene>
    <name evidence="5" type="ORF">OKW52_12195</name>
</gene>